<keyword evidence="2" id="KW-0378">Hydrolase</keyword>
<dbReference type="PANTHER" id="PTHR30231">
    <property type="entry name" value="DNA POLYMERASE III SUBUNIT EPSILON"/>
    <property type="match status" value="1"/>
</dbReference>
<dbReference type="GO" id="GO:0004527">
    <property type="term" value="F:exonuclease activity"/>
    <property type="evidence" value="ECO:0007669"/>
    <property type="project" value="UniProtKB-KW"/>
</dbReference>
<dbReference type="PANTHER" id="PTHR30231:SF41">
    <property type="entry name" value="DNA POLYMERASE III SUBUNIT EPSILON"/>
    <property type="match status" value="1"/>
</dbReference>
<proteinExistence type="predicted"/>
<gene>
    <name evidence="2" type="ORF">JL193_13600</name>
</gene>
<dbReference type="CDD" id="cd06127">
    <property type="entry name" value="DEDDh"/>
    <property type="match status" value="1"/>
</dbReference>
<evidence type="ECO:0000259" key="1">
    <source>
        <dbReference type="SMART" id="SM00479"/>
    </source>
</evidence>
<feature type="domain" description="Exonuclease" evidence="1">
    <location>
        <begin position="8"/>
        <end position="174"/>
    </location>
</feature>
<keyword evidence="2" id="KW-0269">Exonuclease</keyword>
<keyword evidence="2" id="KW-0540">Nuclease</keyword>
<dbReference type="InterPro" id="IPR012337">
    <property type="entry name" value="RNaseH-like_sf"/>
</dbReference>
<protein>
    <submittedName>
        <fullName evidence="2">3'-5' exonuclease</fullName>
    </submittedName>
</protein>
<keyword evidence="3" id="KW-1185">Reference proteome</keyword>
<dbReference type="Proteomes" id="UP000663935">
    <property type="component" value="Chromosome"/>
</dbReference>
<name>A0ABX7SUX8_9FLAO</name>
<dbReference type="SMART" id="SM00479">
    <property type="entry name" value="EXOIII"/>
    <property type="match status" value="1"/>
</dbReference>
<reference evidence="2 3" key="1">
    <citation type="submission" date="2021-03" db="EMBL/GenBank/DDBJ databases">
        <title>Complete genome of Polaribacter_sp.G4M1.</title>
        <authorList>
            <person name="Jeong S.W."/>
            <person name="Bae J.W."/>
        </authorList>
    </citation>
    <scope>NUCLEOTIDE SEQUENCE [LARGE SCALE GENOMIC DNA]</scope>
    <source>
        <strain evidence="2 3">G4M1</strain>
    </source>
</reference>
<sequence>MNLKLTKPIVFFDLETTGVNIATDRIVEIAILKVFPNGNKESKTWLVNPEIEIPQAATDVHGITNEKVVTEPTFKELAPEISKIIKGCDLAGFNSNRFDIPLLAEELMRAGIDFDMKNGKAIDVQVIFHKKEQRTLSAGYQFYCGKELEGAHGAEADTNATYEILLAQLEKYDDIENSVDALSEFSTHGERADFAGFILMNEQKQEIFSFGKYKGRTVEEVFKENPGYNNWIQNADFPLYTKKVLKEIKERMSAPKDTMSNAEKLQALQQKFNLR</sequence>
<dbReference type="Gene3D" id="3.30.420.10">
    <property type="entry name" value="Ribonuclease H-like superfamily/Ribonuclease H"/>
    <property type="match status" value="1"/>
</dbReference>
<evidence type="ECO:0000313" key="2">
    <source>
        <dbReference type="EMBL" id="QTD37140.1"/>
    </source>
</evidence>
<evidence type="ECO:0000313" key="3">
    <source>
        <dbReference type="Proteomes" id="UP000663935"/>
    </source>
</evidence>
<dbReference type="RefSeq" id="WP_207971315.1">
    <property type="nucleotide sequence ID" value="NZ_CP071795.1"/>
</dbReference>
<dbReference type="Pfam" id="PF20600">
    <property type="entry name" value="ExoX-like_C"/>
    <property type="match status" value="1"/>
</dbReference>
<dbReference type="InterPro" id="IPR013520">
    <property type="entry name" value="Ribonucl_H"/>
</dbReference>
<dbReference type="Pfam" id="PF00929">
    <property type="entry name" value="RNase_T"/>
    <property type="match status" value="1"/>
</dbReference>
<dbReference type="SUPFAM" id="SSF53098">
    <property type="entry name" value="Ribonuclease H-like"/>
    <property type="match status" value="1"/>
</dbReference>
<dbReference type="InterPro" id="IPR036397">
    <property type="entry name" value="RNaseH_sf"/>
</dbReference>
<organism evidence="2 3">
    <name type="scientific">Polaribacter batillariae</name>
    <dbReference type="NCBI Taxonomy" id="2808900"/>
    <lineage>
        <taxon>Bacteria</taxon>
        <taxon>Pseudomonadati</taxon>
        <taxon>Bacteroidota</taxon>
        <taxon>Flavobacteriia</taxon>
        <taxon>Flavobacteriales</taxon>
        <taxon>Flavobacteriaceae</taxon>
    </lineage>
</organism>
<dbReference type="EMBL" id="CP071795">
    <property type="protein sequence ID" value="QTD37140.1"/>
    <property type="molecule type" value="Genomic_DNA"/>
</dbReference>
<dbReference type="InterPro" id="IPR046768">
    <property type="entry name" value="ExoX-like_C"/>
</dbReference>
<accession>A0ABX7SUX8</accession>